<accession>A0A5J4TI30</accession>
<name>A0A5J4TI30_9EUKA</name>
<keyword evidence="1" id="KW-0238">DNA-binding</keyword>
<dbReference type="AlphaFoldDB" id="A0A5J4TI30"/>
<dbReference type="GO" id="GO:0003677">
    <property type="term" value="F:DNA binding"/>
    <property type="evidence" value="ECO:0007669"/>
    <property type="project" value="UniProtKB-KW"/>
</dbReference>
<evidence type="ECO:0000256" key="1">
    <source>
        <dbReference type="ARBA" id="ARBA00023125"/>
    </source>
</evidence>
<dbReference type="Gene3D" id="1.10.150.130">
    <property type="match status" value="1"/>
</dbReference>
<dbReference type="PANTHER" id="PTHR35617:SF3">
    <property type="entry name" value="CORE-BINDING (CB) DOMAIN-CONTAINING PROTEIN"/>
    <property type="match status" value="1"/>
</dbReference>
<dbReference type="PANTHER" id="PTHR35617">
    <property type="entry name" value="PHAGE_INTEGRASE DOMAIN-CONTAINING PROTEIN"/>
    <property type="match status" value="1"/>
</dbReference>
<evidence type="ECO:0008006" key="4">
    <source>
        <dbReference type="Google" id="ProtNLM"/>
    </source>
</evidence>
<dbReference type="Proteomes" id="UP000324800">
    <property type="component" value="Unassembled WGS sequence"/>
</dbReference>
<sequence length="257" mass="29442">MGISTLDPSPSETSYIEDMESGTDIEHPLTRIWIHSKSLIVTDRQSGGASHPLVRQGTDLILARAKCQEGSILHKSLEKETWSSYMSAIRDWVRFSLQQQLSYLDANRNSLSTFLQWLNGEKASIGFIKTARFAISTIFSYIIGIRFGEYPLIKATLKALGKQSPEKPRKKRYADPEPVSNWLKQQQLLELNDKQLLQRLSVQFILLHAFRFADCERMKWTDIEIEDDSFTIRVPAKSDLTIMKETTITRNMTRKGA</sequence>
<reference evidence="2 3" key="1">
    <citation type="submission" date="2019-03" db="EMBL/GenBank/DDBJ databases">
        <title>Single cell metagenomics reveals metabolic interactions within the superorganism composed of flagellate Streblomastix strix and complex community of Bacteroidetes bacteria on its surface.</title>
        <authorList>
            <person name="Treitli S.C."/>
            <person name="Kolisko M."/>
            <person name="Husnik F."/>
            <person name="Keeling P."/>
            <person name="Hampl V."/>
        </authorList>
    </citation>
    <scope>NUCLEOTIDE SEQUENCE [LARGE SCALE GENOMIC DNA]</scope>
    <source>
        <strain evidence="2">ST1C</strain>
    </source>
</reference>
<gene>
    <name evidence="2" type="ORF">EZS28_046576</name>
</gene>
<dbReference type="InterPro" id="IPR010998">
    <property type="entry name" value="Integrase_recombinase_N"/>
</dbReference>
<dbReference type="EMBL" id="SNRW01030691">
    <property type="protein sequence ID" value="KAA6357897.1"/>
    <property type="molecule type" value="Genomic_DNA"/>
</dbReference>
<proteinExistence type="predicted"/>
<evidence type="ECO:0000313" key="2">
    <source>
        <dbReference type="EMBL" id="KAA6357897.1"/>
    </source>
</evidence>
<comment type="caution">
    <text evidence="2">The sequence shown here is derived from an EMBL/GenBank/DDBJ whole genome shotgun (WGS) entry which is preliminary data.</text>
</comment>
<dbReference type="SUPFAM" id="SSF47823">
    <property type="entry name" value="lambda integrase-like, N-terminal domain"/>
    <property type="match status" value="1"/>
</dbReference>
<organism evidence="2 3">
    <name type="scientific">Streblomastix strix</name>
    <dbReference type="NCBI Taxonomy" id="222440"/>
    <lineage>
        <taxon>Eukaryota</taxon>
        <taxon>Metamonada</taxon>
        <taxon>Preaxostyla</taxon>
        <taxon>Oxymonadida</taxon>
        <taxon>Streblomastigidae</taxon>
        <taxon>Streblomastix</taxon>
    </lineage>
</organism>
<evidence type="ECO:0000313" key="3">
    <source>
        <dbReference type="Proteomes" id="UP000324800"/>
    </source>
</evidence>
<protein>
    <recommendedName>
        <fullName evidence="4">Tyr recombinase domain-containing protein</fullName>
    </recommendedName>
</protein>